<keyword evidence="6 7" id="KW-0472">Membrane</keyword>
<accession>A0A2I1M6H9</accession>
<dbReference type="PANTHER" id="PTHR32309:SF31">
    <property type="entry name" value="CAPSULAR EXOPOLYSACCHARIDE FAMILY"/>
    <property type="match status" value="1"/>
</dbReference>
<dbReference type="Proteomes" id="UP000234335">
    <property type="component" value="Unassembled WGS sequence"/>
</dbReference>
<gene>
    <name evidence="9" type="ORF">CYJ34_07865</name>
</gene>
<keyword evidence="10" id="KW-1185">Reference proteome</keyword>
<keyword evidence="5 7" id="KW-1133">Transmembrane helix</keyword>
<comment type="similarity">
    <text evidence="2">Belongs to the CpsC/CapA family.</text>
</comment>
<dbReference type="EMBL" id="PKGS01000006">
    <property type="protein sequence ID" value="PKZ15709.1"/>
    <property type="molecule type" value="Genomic_DNA"/>
</dbReference>
<dbReference type="RefSeq" id="WP_101540727.1">
    <property type="nucleotide sequence ID" value="NZ_PKGS01000006.1"/>
</dbReference>
<evidence type="ECO:0000256" key="5">
    <source>
        <dbReference type="ARBA" id="ARBA00022989"/>
    </source>
</evidence>
<reference evidence="9 10" key="1">
    <citation type="submission" date="2017-12" db="EMBL/GenBank/DDBJ databases">
        <title>Phylogenetic diversity of female urinary microbiome.</title>
        <authorList>
            <person name="Thomas-White K."/>
            <person name="Wolfe A.J."/>
        </authorList>
    </citation>
    <scope>NUCLEOTIDE SEQUENCE [LARGE SCALE GENOMIC DNA]</scope>
    <source>
        <strain evidence="9 10">UMB0119</strain>
    </source>
</reference>
<evidence type="ECO:0000256" key="6">
    <source>
        <dbReference type="ARBA" id="ARBA00023136"/>
    </source>
</evidence>
<evidence type="ECO:0000256" key="7">
    <source>
        <dbReference type="SAM" id="Phobius"/>
    </source>
</evidence>
<evidence type="ECO:0000313" key="9">
    <source>
        <dbReference type="EMBL" id="PKZ15709.1"/>
    </source>
</evidence>
<organism evidence="9 10">
    <name type="scientific">Anaerococcus octavius</name>
    <dbReference type="NCBI Taxonomy" id="54007"/>
    <lineage>
        <taxon>Bacteria</taxon>
        <taxon>Bacillati</taxon>
        <taxon>Bacillota</taxon>
        <taxon>Tissierellia</taxon>
        <taxon>Tissierellales</taxon>
        <taxon>Peptoniphilaceae</taxon>
        <taxon>Anaerococcus</taxon>
    </lineage>
</organism>
<dbReference type="InterPro" id="IPR050445">
    <property type="entry name" value="Bact_polysacc_biosynth/exp"/>
</dbReference>
<dbReference type="Pfam" id="PF02706">
    <property type="entry name" value="Wzz"/>
    <property type="match status" value="1"/>
</dbReference>
<keyword evidence="3" id="KW-1003">Cell membrane</keyword>
<evidence type="ECO:0000259" key="8">
    <source>
        <dbReference type="Pfam" id="PF02706"/>
    </source>
</evidence>
<evidence type="ECO:0000313" key="10">
    <source>
        <dbReference type="Proteomes" id="UP000234335"/>
    </source>
</evidence>
<keyword evidence="4 7" id="KW-0812">Transmembrane</keyword>
<feature type="transmembrane region" description="Helical" evidence="7">
    <location>
        <begin position="16"/>
        <end position="36"/>
    </location>
</feature>
<feature type="transmembrane region" description="Helical" evidence="7">
    <location>
        <begin position="165"/>
        <end position="185"/>
    </location>
</feature>
<dbReference type="AlphaFoldDB" id="A0A2I1M6H9"/>
<comment type="caution">
    <text evidence="9">The sequence shown here is derived from an EMBL/GenBank/DDBJ whole genome shotgun (WGS) entry which is preliminary data.</text>
</comment>
<feature type="domain" description="Polysaccharide chain length determinant N-terminal" evidence="8">
    <location>
        <begin position="8"/>
        <end position="87"/>
    </location>
</feature>
<dbReference type="GO" id="GO:0005886">
    <property type="term" value="C:plasma membrane"/>
    <property type="evidence" value="ECO:0007669"/>
    <property type="project" value="UniProtKB-SubCell"/>
</dbReference>
<proteinExistence type="inferred from homology"/>
<sequence length="339" mass="38491">MLTTQQIRNSIKNNKWLIILPALLIGFLAYFTQNILPGDYEAEAVLIVTSNDDEPITYNKLVLNEKLASVYSQFLESEDLFETVSEKIDPDWKSSMVSKNFDYDVNPQGGVISLTYKDSNEKRAEDTLKLISEEFRSYARDYLHMENIEYLQNVTVSEASKVRGIIFAVIGLIVGALLGILIIVIKDIISDKIECADDIRELDYEVLADLTKEKETELSKIKRKINTTSPSAVVGLSHLNKHAQNIDVATDLSYLLNGIEIKEKNEKDILNKINKLKADNPYIIIEEDNFNSPISIDLADYEDYKILLVGENTSKNTLLNAIKELDRLGIRLLGVIYYR</sequence>
<evidence type="ECO:0000256" key="2">
    <source>
        <dbReference type="ARBA" id="ARBA00006683"/>
    </source>
</evidence>
<evidence type="ECO:0000256" key="4">
    <source>
        <dbReference type="ARBA" id="ARBA00022692"/>
    </source>
</evidence>
<dbReference type="PANTHER" id="PTHR32309">
    <property type="entry name" value="TYROSINE-PROTEIN KINASE"/>
    <property type="match status" value="1"/>
</dbReference>
<protein>
    <recommendedName>
        <fullName evidence="8">Polysaccharide chain length determinant N-terminal domain-containing protein</fullName>
    </recommendedName>
</protein>
<comment type="subcellular location">
    <subcellularLocation>
        <location evidence="1">Cell membrane</location>
        <topology evidence="1">Multi-pass membrane protein</topology>
    </subcellularLocation>
</comment>
<name>A0A2I1M6H9_9FIRM</name>
<evidence type="ECO:0000256" key="3">
    <source>
        <dbReference type="ARBA" id="ARBA00022475"/>
    </source>
</evidence>
<evidence type="ECO:0000256" key="1">
    <source>
        <dbReference type="ARBA" id="ARBA00004651"/>
    </source>
</evidence>
<dbReference type="InterPro" id="IPR003856">
    <property type="entry name" value="LPS_length_determ_N"/>
</dbReference>